<evidence type="ECO:0000256" key="1">
    <source>
        <dbReference type="SAM" id="MobiDB-lite"/>
    </source>
</evidence>
<accession>A0AA88JDQ4</accession>
<dbReference type="AlphaFoldDB" id="A0AA88JDQ4"/>
<reference evidence="2" key="1">
    <citation type="submission" date="2023-07" db="EMBL/GenBank/DDBJ databases">
        <title>draft genome sequence of fig (Ficus carica).</title>
        <authorList>
            <person name="Takahashi T."/>
            <person name="Nishimura K."/>
        </authorList>
    </citation>
    <scope>NUCLEOTIDE SEQUENCE</scope>
</reference>
<comment type="caution">
    <text evidence="2">The sequence shown here is derived from an EMBL/GenBank/DDBJ whole genome shotgun (WGS) entry which is preliminary data.</text>
</comment>
<evidence type="ECO:0000313" key="3">
    <source>
        <dbReference type="Proteomes" id="UP001187192"/>
    </source>
</evidence>
<dbReference type="EMBL" id="BTGU01000824">
    <property type="protein sequence ID" value="GMN69337.1"/>
    <property type="molecule type" value="Genomic_DNA"/>
</dbReference>
<feature type="region of interest" description="Disordered" evidence="1">
    <location>
        <begin position="1"/>
        <end position="62"/>
    </location>
</feature>
<gene>
    <name evidence="2" type="ORF">TIFTF001_038390</name>
</gene>
<keyword evidence="3" id="KW-1185">Reference proteome</keyword>
<proteinExistence type="predicted"/>
<sequence length="62" mass="6652">MTGRRPELEVPDQDPLPLQAPNLCSSRTTDLGLMTGHRPELQVPDQDPPAGSHLQPTKVGVG</sequence>
<organism evidence="2 3">
    <name type="scientific">Ficus carica</name>
    <name type="common">Common fig</name>
    <dbReference type="NCBI Taxonomy" id="3494"/>
    <lineage>
        <taxon>Eukaryota</taxon>
        <taxon>Viridiplantae</taxon>
        <taxon>Streptophyta</taxon>
        <taxon>Embryophyta</taxon>
        <taxon>Tracheophyta</taxon>
        <taxon>Spermatophyta</taxon>
        <taxon>Magnoliopsida</taxon>
        <taxon>eudicotyledons</taxon>
        <taxon>Gunneridae</taxon>
        <taxon>Pentapetalae</taxon>
        <taxon>rosids</taxon>
        <taxon>fabids</taxon>
        <taxon>Rosales</taxon>
        <taxon>Moraceae</taxon>
        <taxon>Ficeae</taxon>
        <taxon>Ficus</taxon>
    </lineage>
</organism>
<name>A0AA88JDQ4_FICCA</name>
<dbReference type="Proteomes" id="UP001187192">
    <property type="component" value="Unassembled WGS sequence"/>
</dbReference>
<protein>
    <submittedName>
        <fullName evidence="2">Uncharacterized protein</fullName>
    </submittedName>
</protein>
<evidence type="ECO:0000313" key="2">
    <source>
        <dbReference type="EMBL" id="GMN69337.1"/>
    </source>
</evidence>